<dbReference type="EMBL" id="JAACNH010000001">
    <property type="protein sequence ID" value="KAG8456140.1"/>
    <property type="molecule type" value="Genomic_DNA"/>
</dbReference>
<name>A0A8T2KL21_9PIPI</name>
<keyword evidence="2" id="KW-1185">Reference proteome</keyword>
<organism evidence="1 2">
    <name type="scientific">Hymenochirus boettgeri</name>
    <name type="common">Congo dwarf clawed frog</name>
    <dbReference type="NCBI Taxonomy" id="247094"/>
    <lineage>
        <taxon>Eukaryota</taxon>
        <taxon>Metazoa</taxon>
        <taxon>Chordata</taxon>
        <taxon>Craniata</taxon>
        <taxon>Vertebrata</taxon>
        <taxon>Euteleostomi</taxon>
        <taxon>Amphibia</taxon>
        <taxon>Batrachia</taxon>
        <taxon>Anura</taxon>
        <taxon>Pipoidea</taxon>
        <taxon>Pipidae</taxon>
        <taxon>Pipinae</taxon>
        <taxon>Hymenochirus</taxon>
    </lineage>
</organism>
<sequence>MRRIDNHRKDMASSIGCRDPELPIGTVTKGLNRTTVVLCKTGLAYVSVAFPDCLILECIYRCLYLGKVGD</sequence>
<reference evidence="1" key="1">
    <citation type="thesis" date="2020" institute="ProQuest LLC" country="789 East Eisenhower Parkway, Ann Arbor, MI, USA">
        <title>Comparative Genomics and Chromosome Evolution.</title>
        <authorList>
            <person name="Mudd A.B."/>
        </authorList>
    </citation>
    <scope>NUCLEOTIDE SEQUENCE</scope>
    <source>
        <strain evidence="1">Female2</strain>
        <tissue evidence="1">Blood</tissue>
    </source>
</reference>
<accession>A0A8T2KL21</accession>
<dbReference type="AlphaFoldDB" id="A0A8T2KL21"/>
<evidence type="ECO:0000313" key="1">
    <source>
        <dbReference type="EMBL" id="KAG8456140.1"/>
    </source>
</evidence>
<gene>
    <name evidence="1" type="ORF">GDO86_002077</name>
</gene>
<proteinExistence type="predicted"/>
<comment type="caution">
    <text evidence="1">The sequence shown here is derived from an EMBL/GenBank/DDBJ whole genome shotgun (WGS) entry which is preliminary data.</text>
</comment>
<evidence type="ECO:0000313" key="2">
    <source>
        <dbReference type="Proteomes" id="UP000812440"/>
    </source>
</evidence>
<protein>
    <submittedName>
        <fullName evidence="1">Uncharacterized protein</fullName>
    </submittedName>
</protein>
<dbReference type="Proteomes" id="UP000812440">
    <property type="component" value="Chromosome 1"/>
</dbReference>